<dbReference type="InterPro" id="IPR027417">
    <property type="entry name" value="P-loop_NTPase"/>
</dbReference>
<evidence type="ECO:0000256" key="1">
    <source>
        <dbReference type="SAM" id="Coils"/>
    </source>
</evidence>
<gene>
    <name evidence="3" type="ORF">AMOR_18280</name>
</gene>
<feature type="domain" description="Helicase C-terminal" evidence="2">
    <location>
        <begin position="1032"/>
        <end position="1155"/>
    </location>
</feature>
<accession>A0ABN6MP71</accession>
<dbReference type="PANTHER" id="PTHR47957:SF3">
    <property type="entry name" value="ATP-DEPENDENT HELICASE HRQ1"/>
    <property type="match status" value="1"/>
</dbReference>
<reference evidence="4" key="1">
    <citation type="journal article" date="2022" name="Int. J. Syst. Evol. Microbiol.">
        <title>Anaeromyxobacter oryzae sp. nov., Anaeromyxobacter diazotrophicus sp. nov. and Anaeromyxobacter paludicola sp. nov., isolated from paddy soils.</title>
        <authorList>
            <person name="Itoh H."/>
            <person name="Xu Z."/>
            <person name="Mise K."/>
            <person name="Masuda Y."/>
            <person name="Ushijima N."/>
            <person name="Hayakawa C."/>
            <person name="Shiratori Y."/>
            <person name="Senoo K."/>
        </authorList>
    </citation>
    <scope>NUCLEOTIDE SEQUENCE [LARGE SCALE GENOMIC DNA]</scope>
    <source>
        <strain evidence="4">Red232</strain>
    </source>
</reference>
<organism evidence="3 4">
    <name type="scientific">Anaeromyxobacter oryzae</name>
    <dbReference type="NCBI Taxonomy" id="2918170"/>
    <lineage>
        <taxon>Bacteria</taxon>
        <taxon>Pseudomonadati</taxon>
        <taxon>Myxococcota</taxon>
        <taxon>Myxococcia</taxon>
        <taxon>Myxococcales</taxon>
        <taxon>Cystobacterineae</taxon>
        <taxon>Anaeromyxobacteraceae</taxon>
        <taxon>Anaeromyxobacter</taxon>
    </lineage>
</organism>
<proteinExistence type="predicted"/>
<protein>
    <recommendedName>
        <fullName evidence="2">Helicase C-terminal domain-containing protein</fullName>
    </recommendedName>
</protein>
<sequence>MDREFHGNRIFFGRYTSETPVTGFDKHPRFHPHDKEELARRDGQLRKLFEKMREIELAQEAAKKYDREQAFQKATKTKPDLKFEKWESEQEDPSAFDDARFLFPSNSGNELCSRWDMQATPPDILITNVSMLSAMLAREVDAPILEKTRKWLQEDPNAYFFLVLDELHLQRGAAGTEVAFLLRLLLSRLGLRDPKHRHKLRVLASSASLPIDGSYETSKNTKRSLDFLYDMFGEDGLRESEKTETNISASTWEPAVITGEQVYEPAPAGELPTEPFREFLRASGSKPAVEDAEVLEPVSPSAAPVAWRNVLTALIGDEQVTAGTVQRGIQSASTWIAAACWDQVEKRHRATSVTEVARRIFGSADEAALRGLLIVRAGEESYENWFDAKLLNPGSFRVHTFFRSVEGLFAPAIPGTTLDADGPSRGLGERHVGVLSLDRTPRADGKDGSESPPTRVLEVLYCECCGELFVGGMRGKGSKKKSVELLPVEPDLDGLPEQAASKRFEDLSYGAFALFWPTSGAGAEPSSSKEYDCDSWIPAVLDPVSGEVADLGLTRLAEAANLKKFHLGSNDKVPAGRVRGYLYERTSGADRDGRTSKSAGTHVPYACPACAEDYGPRAKPRFSPIRNFRAGFAQTTQLLATELFDVLRFNESSSKAKLVSFSDSRQEAAKAAFDIERRHHQDLRRELIVLELKRARILRSELAAVLPNLKEKLAAARERAFADGASDAEVNRAQAEAQQLREDIVEAEATARRDVNLRRILEDPEGKEFLGTLESGRAALKPLIRRFGDMGIHPTDPRGGARFNLFEPGADGETSSLKASFDWTDLIDVPYESGPVNPRGLDWKDDPNDVSNRDDARKAMVTESQRLLTEVLFSKTYFGLEQAGIGFVHVPGQEPDKADFREAAALVRVMGDAYRFALSPYAKPGEQPPQWENADAVTNKRVQAFAKASWGESSWKSRLNEMLVIIQKAGNGPGLLKNARLAVTLVEPTDPAWVCARCQRVHLHRGTGICTRCRTALPQESNSTARETRKRNFLAMRLDRAGKGPCRLHCEELTGQTDNPVERQIKFKGALIPSYVDVMERNQNGKWVPAVDEDGETKTRARKLYPKREEIDLLTVTTTMEVGIDIGQLEAVLQANMPPQRFNYQQRVGRAGRRAQAFSLALTVCRTKSHDRYYFDNPEAITGDQPPPPFLNKDMDTIALRLLRKAWLARAFDKMRPKLRYPKGSSGAEWPSDTMSPPDIHGEFLPCDAIDANWSSRIRTALEETEAFRNEIAGVLTEACPRLTESDLAKRVDVSAVMAAIDRVRAEGGSKGLAQALAEAGQLPMFGMPTRVRYLYTEPSMKKGTGGYEWRNVDRDLDMAIYEFAPGASIVKDKKIHRAIGFVGDLPDIKGDTIVPLGPALSSSVWLLECGTCGAWQEFQKTEAQPEPDRRNPGTCAECDSPISRMYDCREPKGFRTTFRPKDIGDVEDMPPRHRSMHAITRKVDREPLLGTNVSLAAVPQAQTYRLNRGRVVVDDEVADGGDAPISVSFDGFNAHRGTSEFWFAGKKRKIEDGQPDMPAGHLVVEGAHVSGGTSLPFGFMKSDPPVVVSGLTLMAPKVTDLLQVTPTQIPAGLRLADVVRGTAGFQASVRAAAVSAGFILVNKAAFRLDTDPEEFDVLEPTITRDASGVRKPVIQFGDRLVNGAGFTRKLFAPGEEAPVIRELLEEIVLDGKTYPRDVFFAEKHVERCDQACYRCLQRYGNQPYHGLLDWRLGLSFLEALFHAEYRCGLDGKFDEPETPSLNGWPKLAKGAALSMQRRFGGETERLDVSGSDPLWAFRISKKTPWAIIGHPLWAPEQQMGIAGEAYDVLEAKLEGRGEGPSITFVNTFDVGRRPIDVYTKLLGVEGA</sequence>
<evidence type="ECO:0000313" key="3">
    <source>
        <dbReference type="EMBL" id="BDG02832.1"/>
    </source>
</evidence>
<dbReference type="InterPro" id="IPR001650">
    <property type="entry name" value="Helicase_C-like"/>
</dbReference>
<dbReference type="SUPFAM" id="SSF52540">
    <property type="entry name" value="P-loop containing nucleoside triphosphate hydrolases"/>
    <property type="match status" value="1"/>
</dbReference>
<keyword evidence="4" id="KW-1185">Reference proteome</keyword>
<evidence type="ECO:0000259" key="2">
    <source>
        <dbReference type="SMART" id="SM00490"/>
    </source>
</evidence>
<keyword evidence="1" id="KW-0175">Coiled coil</keyword>
<dbReference type="CDD" id="cd06503">
    <property type="entry name" value="ATP-synt_Fo_b"/>
    <property type="match status" value="1"/>
</dbReference>
<dbReference type="PANTHER" id="PTHR47957">
    <property type="entry name" value="ATP-DEPENDENT HELICASE HRQ1"/>
    <property type="match status" value="1"/>
</dbReference>
<dbReference type="Proteomes" id="UP001162891">
    <property type="component" value="Chromosome"/>
</dbReference>
<name>A0ABN6MP71_9BACT</name>
<dbReference type="EMBL" id="AP025591">
    <property type="protein sequence ID" value="BDG02832.1"/>
    <property type="molecule type" value="Genomic_DNA"/>
</dbReference>
<dbReference type="Gene3D" id="3.40.50.300">
    <property type="entry name" value="P-loop containing nucleotide triphosphate hydrolases"/>
    <property type="match status" value="2"/>
</dbReference>
<dbReference type="Pfam" id="PF00271">
    <property type="entry name" value="Helicase_C"/>
    <property type="match status" value="1"/>
</dbReference>
<evidence type="ECO:0000313" key="4">
    <source>
        <dbReference type="Proteomes" id="UP001162891"/>
    </source>
</evidence>
<feature type="coiled-coil region" evidence="1">
    <location>
        <begin position="699"/>
        <end position="750"/>
    </location>
</feature>
<dbReference type="SMART" id="SM00490">
    <property type="entry name" value="HELICc"/>
    <property type="match status" value="1"/>
</dbReference>